<dbReference type="KEGG" id="vdi:Vdis_0292"/>
<gene>
    <name evidence="1" type="ordered locus">Vdis_0292</name>
</gene>
<dbReference type="HOGENOM" id="CLU_3302952_0_0_2"/>
<sequence length="39" mass="4525">MLISDYVTTQLGIVILNAKEGLWRLMDENKVRKSVEPTY</sequence>
<dbReference type="Proteomes" id="UP000006681">
    <property type="component" value="Chromosome"/>
</dbReference>
<dbReference type="EMBL" id="CP002100">
    <property type="protein sequence ID" value="ADN49699.1"/>
    <property type="molecule type" value="Genomic_DNA"/>
</dbReference>
<proteinExistence type="predicted"/>
<evidence type="ECO:0000313" key="1">
    <source>
        <dbReference type="EMBL" id="ADN49699.1"/>
    </source>
</evidence>
<dbReference type="STRING" id="572478.Vdis_0292"/>
<keyword evidence="2" id="KW-1185">Reference proteome</keyword>
<reference evidence="2" key="2">
    <citation type="journal article" date="2010" name="Stand. Genomic Sci.">
        <title>Complete genome sequence of Vulcanisaeta distributa type strain (IC-017T).</title>
        <authorList>
            <person name="Mavromatis K."/>
            <person name="Sikorski J."/>
            <person name="Pabst E."/>
            <person name="Teshima H."/>
            <person name="Lapidus A."/>
            <person name="Lucas S."/>
            <person name="Nolan M."/>
            <person name="Glavina Del Rio T."/>
            <person name="Cheng J."/>
            <person name="Bruce D."/>
            <person name="Goodwin L."/>
            <person name="Pitluck S."/>
            <person name="Liolios K."/>
            <person name="Ivanova N."/>
            <person name="Mikhailova N."/>
            <person name="Pati A."/>
            <person name="Chen A."/>
            <person name="Palaniappan K."/>
            <person name="Land M."/>
            <person name="Hauser L."/>
            <person name="Chang Y."/>
            <person name="Jeffries C."/>
            <person name="Rohde M."/>
            <person name="Spring S."/>
            <person name="Goker M."/>
            <person name="Wirth R."/>
            <person name="Woyke T."/>
            <person name="Bristow J."/>
            <person name="Eisen J."/>
            <person name="Markowitz V."/>
            <person name="Hugenholtz P."/>
            <person name="Klenk H."/>
            <person name="Kyrpides N."/>
        </authorList>
    </citation>
    <scope>NUCLEOTIDE SEQUENCE [LARGE SCALE GENOMIC DNA]</scope>
    <source>
        <strain evidence="2">DSM 14429 / JCM 11212 / NBRC 100878 / IC-017</strain>
    </source>
</reference>
<organism evidence="1 2">
    <name type="scientific">Vulcanisaeta distributa (strain DSM 14429 / JCM 11212 / NBRC 100878 / IC-017)</name>
    <dbReference type="NCBI Taxonomy" id="572478"/>
    <lineage>
        <taxon>Archaea</taxon>
        <taxon>Thermoproteota</taxon>
        <taxon>Thermoprotei</taxon>
        <taxon>Thermoproteales</taxon>
        <taxon>Thermoproteaceae</taxon>
        <taxon>Vulcanisaeta</taxon>
    </lineage>
</organism>
<accession>E1QTI4</accession>
<name>E1QTI4_VULDI</name>
<reference evidence="1 2" key="1">
    <citation type="journal article" date="2010" name="Stand. Genomic Sci.">
        <title>Complete genome sequence of Vulcanisaeta distributa type strain (IC-017).</title>
        <authorList>
            <person name="Mavromatis K."/>
            <person name="Sikorski J."/>
            <person name="Pabst E."/>
            <person name="Teshima H."/>
            <person name="Lapidus A."/>
            <person name="Lucas S."/>
            <person name="Nolan M."/>
            <person name="Glavina Del Rio T."/>
            <person name="Cheng J.F."/>
            <person name="Bruce D."/>
            <person name="Goodwin L."/>
            <person name="Pitluck S."/>
            <person name="Liolios K."/>
            <person name="Ivanova N."/>
            <person name="Mikhailova N."/>
            <person name="Pati A."/>
            <person name="Chen A."/>
            <person name="Palaniappan K."/>
            <person name="Land M."/>
            <person name="Hauser L."/>
            <person name="Chang Y.J."/>
            <person name="Jeffries C.D."/>
            <person name="Rohde M."/>
            <person name="Spring S."/>
            <person name="Goker M."/>
            <person name="Wirth R."/>
            <person name="Woyke T."/>
            <person name="Bristow J."/>
            <person name="Eisen J.A."/>
            <person name="Markowitz V."/>
            <person name="Hugenholtz P."/>
            <person name="Klenk H.P."/>
            <person name="Kyrpides N.C."/>
        </authorList>
    </citation>
    <scope>NUCLEOTIDE SEQUENCE [LARGE SCALE GENOMIC DNA]</scope>
    <source>
        <strain evidence="2">DSM 14429 / JCM 11212 / NBRC 100878 / IC-017</strain>
    </source>
</reference>
<protein>
    <submittedName>
        <fullName evidence="1">Uncharacterized protein</fullName>
    </submittedName>
</protein>
<dbReference type="AlphaFoldDB" id="E1QTI4"/>
<evidence type="ECO:0000313" key="2">
    <source>
        <dbReference type="Proteomes" id="UP000006681"/>
    </source>
</evidence>
<dbReference type="eggNOG" id="arCOG04017">
    <property type="taxonomic scope" value="Archaea"/>
</dbReference>